<dbReference type="SMART" id="SM01144">
    <property type="entry name" value="DTW"/>
    <property type="match status" value="1"/>
</dbReference>
<proteinExistence type="inferred from homology"/>
<dbReference type="AlphaFoldDB" id="A0A099MI18"/>
<comment type="caution">
    <text evidence="7">The sequence shown here is derived from an EMBL/GenBank/DDBJ whole genome shotgun (WGS) entry which is preliminary data.</text>
</comment>
<dbReference type="GeneID" id="43682640"/>
<evidence type="ECO:0000313" key="8">
    <source>
        <dbReference type="Proteomes" id="UP000029994"/>
    </source>
</evidence>
<evidence type="ECO:0000256" key="2">
    <source>
        <dbReference type="ARBA" id="ARBA00022679"/>
    </source>
</evidence>
<dbReference type="PANTHER" id="PTHR21392:SF0">
    <property type="entry name" value="TRNA-URIDINE AMINOCARBOXYPROPYLTRANSFERASE 2"/>
    <property type="match status" value="1"/>
</dbReference>
<dbReference type="Proteomes" id="UP000029994">
    <property type="component" value="Unassembled WGS sequence"/>
</dbReference>
<dbReference type="eggNOG" id="COG3148">
    <property type="taxonomic scope" value="Bacteria"/>
</dbReference>
<dbReference type="InterPro" id="IPR005636">
    <property type="entry name" value="DTW"/>
</dbReference>
<feature type="domain" description="DTW" evidence="6">
    <location>
        <begin position="1"/>
        <end position="192"/>
    </location>
</feature>
<name>A0A099MI18_9VIBR</name>
<keyword evidence="8" id="KW-1185">Reference proteome</keyword>
<keyword evidence="3" id="KW-0949">S-adenosyl-L-methionine</keyword>
<evidence type="ECO:0000259" key="6">
    <source>
        <dbReference type="SMART" id="SM01144"/>
    </source>
</evidence>
<reference evidence="7 8" key="1">
    <citation type="submission" date="2014-04" db="EMBL/GenBank/DDBJ databases">
        <title>Genome sequencing of Vibrio navarrensis strains.</title>
        <authorList>
            <person name="Gladney L.M."/>
            <person name="Katz L.S."/>
            <person name="Marino-Ramirez L."/>
            <person name="Jordan I.K."/>
        </authorList>
    </citation>
    <scope>NUCLEOTIDE SEQUENCE [LARGE SCALE GENOMIC DNA]</scope>
    <source>
        <strain evidence="7 8">ATCC 51183</strain>
    </source>
</reference>
<dbReference type="PANTHER" id="PTHR21392">
    <property type="entry name" value="TRNA-URIDINE AMINOCARBOXYPROPYLTRANSFERASE 2"/>
    <property type="match status" value="1"/>
</dbReference>
<dbReference type="RefSeq" id="WP_039424991.1">
    <property type="nucleotide sequence ID" value="NZ_CP061845.1"/>
</dbReference>
<dbReference type="InterPro" id="IPR039262">
    <property type="entry name" value="DTWD2/TAPT"/>
</dbReference>
<evidence type="ECO:0000313" key="7">
    <source>
        <dbReference type="EMBL" id="KGK10771.1"/>
    </source>
</evidence>
<dbReference type="Pfam" id="PF03942">
    <property type="entry name" value="DTW"/>
    <property type="match status" value="1"/>
</dbReference>
<accession>A0A099MI18</accession>
<keyword evidence="4" id="KW-0819">tRNA processing</keyword>
<protein>
    <recommendedName>
        <fullName evidence="1">tRNA-uridine aminocarboxypropyltransferase</fullName>
        <ecNumber evidence="1">2.5.1.25</ecNumber>
    </recommendedName>
</protein>
<sequence length="203" mass="23202">MSRYCSRCGKAKKACLCQWIRALPADTELIILQHPSEEHRPLGSARILSLSLANSRSFIGEDFTHHQELNHLLCEEGYQHWLLYPSDKAYPLSDLTQKNAATGKLRVILLDGTWKKAFKMWQLSSNLHALPCVKLPDNLVGNYVIRKAPSENSLSTLEAGYHLLSLLEPQRDFTPLLTAFHNMIEFQIAQMPPGVFEQNYRKR</sequence>
<evidence type="ECO:0000256" key="3">
    <source>
        <dbReference type="ARBA" id="ARBA00022691"/>
    </source>
</evidence>
<organism evidence="7 8">
    <name type="scientific">Vibrio navarrensis</name>
    <dbReference type="NCBI Taxonomy" id="29495"/>
    <lineage>
        <taxon>Bacteria</taxon>
        <taxon>Pseudomonadati</taxon>
        <taxon>Pseudomonadota</taxon>
        <taxon>Gammaproteobacteria</taxon>
        <taxon>Vibrionales</taxon>
        <taxon>Vibrionaceae</taxon>
        <taxon>Vibrio</taxon>
    </lineage>
</organism>
<comment type="similarity">
    <text evidence="5">Belongs to the TDD superfamily. DTWD2 family.</text>
</comment>
<evidence type="ECO:0000256" key="4">
    <source>
        <dbReference type="ARBA" id="ARBA00022694"/>
    </source>
</evidence>
<evidence type="ECO:0000256" key="5">
    <source>
        <dbReference type="ARBA" id="ARBA00034489"/>
    </source>
</evidence>
<dbReference type="EC" id="2.5.1.25" evidence="1"/>
<dbReference type="STRING" id="29495.EA26_05430"/>
<dbReference type="GO" id="GO:0008033">
    <property type="term" value="P:tRNA processing"/>
    <property type="evidence" value="ECO:0007669"/>
    <property type="project" value="UniProtKB-KW"/>
</dbReference>
<keyword evidence="2" id="KW-0808">Transferase</keyword>
<evidence type="ECO:0000256" key="1">
    <source>
        <dbReference type="ARBA" id="ARBA00012386"/>
    </source>
</evidence>
<gene>
    <name evidence="7" type="ORF">EA26_05430</name>
</gene>
<dbReference type="GO" id="GO:0016432">
    <property type="term" value="F:tRNA-uridine aminocarboxypropyltransferase activity"/>
    <property type="evidence" value="ECO:0007669"/>
    <property type="project" value="UniProtKB-EC"/>
</dbReference>
<dbReference type="EMBL" id="JMCG01000001">
    <property type="protein sequence ID" value="KGK10771.1"/>
    <property type="molecule type" value="Genomic_DNA"/>
</dbReference>